<dbReference type="Proteomes" id="UP001162501">
    <property type="component" value="Chromosome 18"/>
</dbReference>
<reference evidence="1" key="1">
    <citation type="submission" date="2023-05" db="EMBL/GenBank/DDBJ databases">
        <authorList>
            <consortium name="ELIXIR-Norway"/>
        </authorList>
    </citation>
    <scope>NUCLEOTIDE SEQUENCE</scope>
</reference>
<gene>
    <name evidence="1" type="ORF">MRATA1EN22A_LOCUS7845</name>
</gene>
<dbReference type="EMBL" id="OX596102">
    <property type="protein sequence ID" value="CAM9815141.1"/>
    <property type="molecule type" value="Genomic_DNA"/>
</dbReference>
<organism evidence="1 2">
    <name type="scientific">Rangifer tarandus platyrhynchus</name>
    <name type="common">Svalbard reindeer</name>
    <dbReference type="NCBI Taxonomy" id="3082113"/>
    <lineage>
        <taxon>Eukaryota</taxon>
        <taxon>Metazoa</taxon>
        <taxon>Chordata</taxon>
        <taxon>Craniata</taxon>
        <taxon>Vertebrata</taxon>
        <taxon>Euteleostomi</taxon>
        <taxon>Mammalia</taxon>
        <taxon>Eutheria</taxon>
        <taxon>Laurasiatheria</taxon>
        <taxon>Artiodactyla</taxon>
        <taxon>Ruminantia</taxon>
        <taxon>Pecora</taxon>
        <taxon>Cervidae</taxon>
        <taxon>Odocoileinae</taxon>
        <taxon>Rangifer</taxon>
    </lineage>
</organism>
<sequence length="81" mass="8857">MEKRNMSHSGEPQRSLSGTEIRSLQQSTGTGVWYRGCYSGLPASDLELELGSLGSSGQSRQTKLTSSVQSTRQYRSGEKKT</sequence>
<evidence type="ECO:0000313" key="2">
    <source>
        <dbReference type="Proteomes" id="UP001162501"/>
    </source>
</evidence>
<reference evidence="1" key="2">
    <citation type="submission" date="2025-03" db="EMBL/GenBank/DDBJ databases">
        <authorList>
            <consortium name="ELIXIR-Norway"/>
            <consortium name="Elixir Norway"/>
        </authorList>
    </citation>
    <scope>NUCLEOTIDE SEQUENCE</scope>
</reference>
<evidence type="ECO:0000313" key="1">
    <source>
        <dbReference type="EMBL" id="CAM9815141.1"/>
    </source>
</evidence>
<name>A0AC59YMJ7_RANTA</name>
<accession>A0AC59YMJ7</accession>
<proteinExistence type="predicted"/>
<feature type="non-terminal residue" evidence="1">
    <location>
        <position position="81"/>
    </location>
</feature>
<protein>
    <submittedName>
        <fullName evidence="1">Uncharacterized protein</fullName>
    </submittedName>
</protein>